<dbReference type="PRINTS" id="PR00040">
    <property type="entry name" value="HTHMERR"/>
</dbReference>
<keyword evidence="4" id="KW-0804">Transcription</keyword>
<sequence length="135" mass="15343">MKIGQLAQASGVGVETIRFYERKGLLRRPPKPYGGIRHYDSRHLERLSFIKRAQRLGFKLEEIRVLLQLAEGMECRKAQRIATDKLKEVQDRLNDLSRIASALQSLLSRCQEKRESVACPLLLSLLGAPSKDAKD</sequence>
<evidence type="ECO:0000259" key="5">
    <source>
        <dbReference type="PROSITE" id="PS50937"/>
    </source>
</evidence>
<protein>
    <submittedName>
        <fullName evidence="6">Mercuric resistance operon regulatory protein</fullName>
    </submittedName>
</protein>
<feature type="domain" description="HTH merR-type" evidence="5">
    <location>
        <begin position="1"/>
        <end position="69"/>
    </location>
</feature>
<dbReference type="Pfam" id="PF13411">
    <property type="entry name" value="MerR_1"/>
    <property type="match status" value="1"/>
</dbReference>
<proteinExistence type="predicted"/>
<comment type="caution">
    <text evidence="6">The sequence shown here is derived from an EMBL/GenBank/DDBJ whole genome shotgun (WGS) entry which is preliminary data.</text>
</comment>
<dbReference type="SUPFAM" id="SSF46955">
    <property type="entry name" value="Putative DNA-binding domain"/>
    <property type="match status" value="1"/>
</dbReference>
<keyword evidence="7" id="KW-1185">Reference proteome</keyword>
<evidence type="ECO:0000256" key="2">
    <source>
        <dbReference type="ARBA" id="ARBA00023015"/>
    </source>
</evidence>
<accession>A0A8J2BSW5</accession>
<dbReference type="PANTHER" id="PTHR30204:SF69">
    <property type="entry name" value="MERR-FAMILY TRANSCRIPTIONAL REGULATOR"/>
    <property type="match status" value="1"/>
</dbReference>
<dbReference type="RefSeq" id="WP_174583234.1">
    <property type="nucleotide sequence ID" value="NZ_CAJNOB010000016.1"/>
</dbReference>
<evidence type="ECO:0000313" key="7">
    <source>
        <dbReference type="Proteomes" id="UP000663859"/>
    </source>
</evidence>
<dbReference type="EMBL" id="CAJNOB010000016">
    <property type="protein sequence ID" value="CAF0697823.1"/>
    <property type="molecule type" value="Genomic_DNA"/>
</dbReference>
<keyword evidence="2" id="KW-0805">Transcription regulation</keyword>
<dbReference type="PANTHER" id="PTHR30204">
    <property type="entry name" value="REDOX-CYCLING DRUG-SENSING TRANSCRIPTIONAL ACTIVATOR SOXR"/>
    <property type="match status" value="1"/>
</dbReference>
<dbReference type="InterPro" id="IPR009061">
    <property type="entry name" value="DNA-bd_dom_put_sf"/>
</dbReference>
<keyword evidence="1" id="KW-0678">Repressor</keyword>
<dbReference type="InterPro" id="IPR000551">
    <property type="entry name" value="MerR-type_HTH_dom"/>
</dbReference>
<dbReference type="SMART" id="SM00422">
    <property type="entry name" value="HTH_MERR"/>
    <property type="match status" value="1"/>
</dbReference>
<evidence type="ECO:0000256" key="1">
    <source>
        <dbReference type="ARBA" id="ARBA00022491"/>
    </source>
</evidence>
<dbReference type="Proteomes" id="UP000663859">
    <property type="component" value="Unassembled WGS sequence"/>
</dbReference>
<dbReference type="GO" id="GO:0003700">
    <property type="term" value="F:DNA-binding transcription factor activity"/>
    <property type="evidence" value="ECO:0007669"/>
    <property type="project" value="InterPro"/>
</dbReference>
<keyword evidence="3" id="KW-0238">DNA-binding</keyword>
<reference evidence="6" key="1">
    <citation type="submission" date="2021-02" db="EMBL/GenBank/DDBJ databases">
        <authorList>
            <person name="Cremers G."/>
            <person name="Picone N."/>
        </authorList>
    </citation>
    <scope>NUCLEOTIDE SEQUENCE</scope>
    <source>
        <strain evidence="6">PQ17</strain>
    </source>
</reference>
<dbReference type="GO" id="GO:0003677">
    <property type="term" value="F:DNA binding"/>
    <property type="evidence" value="ECO:0007669"/>
    <property type="project" value="UniProtKB-KW"/>
</dbReference>
<dbReference type="InterPro" id="IPR047057">
    <property type="entry name" value="MerR_fam"/>
</dbReference>
<dbReference type="PROSITE" id="PS50937">
    <property type="entry name" value="HTH_MERR_2"/>
    <property type="match status" value="1"/>
</dbReference>
<dbReference type="AlphaFoldDB" id="A0A8J2BSW5"/>
<organism evidence="6 7">
    <name type="scientific">Candidatus Methylacidithermus pantelleriae</name>
    <dbReference type="NCBI Taxonomy" id="2744239"/>
    <lineage>
        <taxon>Bacteria</taxon>
        <taxon>Pseudomonadati</taxon>
        <taxon>Verrucomicrobiota</taxon>
        <taxon>Methylacidiphilae</taxon>
        <taxon>Methylacidiphilales</taxon>
        <taxon>Methylacidiphilaceae</taxon>
        <taxon>Candidatus Methylacidithermus</taxon>
    </lineage>
</organism>
<evidence type="ECO:0000256" key="3">
    <source>
        <dbReference type="ARBA" id="ARBA00023125"/>
    </source>
</evidence>
<dbReference type="Gene3D" id="1.10.1660.10">
    <property type="match status" value="1"/>
</dbReference>
<gene>
    <name evidence="6" type="primary">merR</name>
    <name evidence="6" type="ORF">MPNT_230030</name>
</gene>
<evidence type="ECO:0000313" key="6">
    <source>
        <dbReference type="EMBL" id="CAF0697823.1"/>
    </source>
</evidence>
<name>A0A8J2BSW5_9BACT</name>
<evidence type="ECO:0000256" key="4">
    <source>
        <dbReference type="ARBA" id="ARBA00023163"/>
    </source>
</evidence>